<reference evidence="1 2" key="1">
    <citation type="submission" date="2016-11" db="EMBL/GenBank/DDBJ databases">
        <authorList>
            <person name="Jaros S."/>
            <person name="Januszkiewicz K."/>
            <person name="Wedrychowicz H."/>
        </authorList>
    </citation>
    <scope>NUCLEOTIDE SEQUENCE [LARGE SCALE GENOMIC DNA]</scope>
    <source>
        <strain evidence="1 2">CGMCC 1.6102</strain>
    </source>
</reference>
<sequence length="65" mass="7809">MMAGIEKTKHLRLVIHSRKSLNQSLKKKEFKNSAKILTDNIEKFIRRKNTMNRVFLLRFVVTNFF</sequence>
<accession>A0A1M7NKF1</accession>
<dbReference type="AlphaFoldDB" id="A0A1M7NKF1"/>
<proteinExistence type="predicted"/>
<dbReference type="Proteomes" id="UP000184513">
    <property type="component" value="Unassembled WGS sequence"/>
</dbReference>
<name>A0A1M7NKF1_9BACT</name>
<organism evidence="1 2">
    <name type="scientific">Cyclobacterium lianum</name>
    <dbReference type="NCBI Taxonomy" id="388280"/>
    <lineage>
        <taxon>Bacteria</taxon>
        <taxon>Pseudomonadati</taxon>
        <taxon>Bacteroidota</taxon>
        <taxon>Cytophagia</taxon>
        <taxon>Cytophagales</taxon>
        <taxon>Cyclobacteriaceae</taxon>
        <taxon>Cyclobacterium</taxon>
    </lineage>
</organism>
<evidence type="ECO:0000313" key="1">
    <source>
        <dbReference type="EMBL" id="SHN04202.1"/>
    </source>
</evidence>
<protein>
    <submittedName>
        <fullName evidence="1">Uncharacterized protein</fullName>
    </submittedName>
</protein>
<gene>
    <name evidence="1" type="ORF">SAMN04488057_105398</name>
</gene>
<dbReference type="EMBL" id="FRCY01000005">
    <property type="protein sequence ID" value="SHN04202.1"/>
    <property type="molecule type" value="Genomic_DNA"/>
</dbReference>
<keyword evidence="2" id="KW-1185">Reference proteome</keyword>
<evidence type="ECO:0000313" key="2">
    <source>
        <dbReference type="Proteomes" id="UP000184513"/>
    </source>
</evidence>